<evidence type="ECO:0000313" key="8">
    <source>
        <dbReference type="Proteomes" id="UP000076825"/>
    </source>
</evidence>
<dbReference type="PATRIC" id="fig|123899.6.peg.2039"/>
<feature type="transmembrane region" description="Helical" evidence="5">
    <location>
        <begin position="93"/>
        <end position="111"/>
    </location>
</feature>
<feature type="compositionally biased region" description="Polar residues" evidence="4">
    <location>
        <begin position="1"/>
        <end position="16"/>
    </location>
</feature>
<evidence type="ECO:0000256" key="5">
    <source>
        <dbReference type="SAM" id="Phobius"/>
    </source>
</evidence>
<feature type="transmembrane region" description="Helical" evidence="5">
    <location>
        <begin position="150"/>
        <end position="168"/>
    </location>
</feature>
<dbReference type="PROSITE" id="PS50850">
    <property type="entry name" value="MFS"/>
    <property type="match status" value="1"/>
</dbReference>
<keyword evidence="1 5" id="KW-0812">Transmembrane</keyword>
<evidence type="ECO:0000313" key="7">
    <source>
        <dbReference type="EMBL" id="SAI70058.1"/>
    </source>
</evidence>
<feature type="region of interest" description="Disordered" evidence="4">
    <location>
        <begin position="1"/>
        <end position="20"/>
    </location>
</feature>
<evidence type="ECO:0000259" key="6">
    <source>
        <dbReference type="PROSITE" id="PS50850"/>
    </source>
</evidence>
<feature type="transmembrane region" description="Helical" evidence="5">
    <location>
        <begin position="376"/>
        <end position="395"/>
    </location>
</feature>
<evidence type="ECO:0000256" key="4">
    <source>
        <dbReference type="SAM" id="MobiDB-lite"/>
    </source>
</evidence>
<dbReference type="AlphaFoldDB" id="A0A157SHX5"/>
<feature type="transmembrane region" description="Helical" evidence="5">
    <location>
        <begin position="292"/>
        <end position="308"/>
    </location>
</feature>
<evidence type="ECO:0000256" key="1">
    <source>
        <dbReference type="ARBA" id="ARBA00022692"/>
    </source>
</evidence>
<dbReference type="InterPro" id="IPR020846">
    <property type="entry name" value="MFS_dom"/>
</dbReference>
<dbReference type="PROSITE" id="PS51257">
    <property type="entry name" value="PROKAR_LIPOPROTEIN"/>
    <property type="match status" value="1"/>
</dbReference>
<evidence type="ECO:0000256" key="3">
    <source>
        <dbReference type="ARBA" id="ARBA00023136"/>
    </source>
</evidence>
<organism evidence="7 8">
    <name type="scientific">Bordetella trematum</name>
    <dbReference type="NCBI Taxonomy" id="123899"/>
    <lineage>
        <taxon>Bacteria</taxon>
        <taxon>Pseudomonadati</taxon>
        <taxon>Pseudomonadota</taxon>
        <taxon>Betaproteobacteria</taxon>
        <taxon>Burkholderiales</taxon>
        <taxon>Alcaligenaceae</taxon>
        <taxon>Bordetella</taxon>
    </lineage>
</organism>
<dbReference type="GeneID" id="56590682"/>
<dbReference type="SUPFAM" id="SSF103473">
    <property type="entry name" value="MFS general substrate transporter"/>
    <property type="match status" value="1"/>
</dbReference>
<dbReference type="RefSeq" id="WP_063491898.1">
    <property type="nucleotide sequence ID" value="NZ_CP016340.1"/>
</dbReference>
<feature type="transmembrane region" description="Helical" evidence="5">
    <location>
        <begin position="117"/>
        <end position="138"/>
    </location>
</feature>
<dbReference type="Gene3D" id="1.20.1250.20">
    <property type="entry name" value="MFS general substrate transporter like domains"/>
    <property type="match status" value="1"/>
</dbReference>
<feature type="domain" description="Major facilitator superfamily (MFS) profile" evidence="6">
    <location>
        <begin position="25"/>
        <end position="412"/>
    </location>
</feature>
<dbReference type="EMBL" id="LT546645">
    <property type="protein sequence ID" value="SAI70058.1"/>
    <property type="molecule type" value="Genomic_DNA"/>
</dbReference>
<keyword evidence="2 5" id="KW-1133">Transmembrane helix</keyword>
<feature type="transmembrane region" description="Helical" evidence="5">
    <location>
        <begin position="259"/>
        <end position="280"/>
    </location>
</feature>
<protein>
    <submittedName>
        <fullName evidence="7">Transmembrane transport protein</fullName>
    </submittedName>
</protein>
<feature type="transmembrane region" description="Helical" evidence="5">
    <location>
        <begin position="353"/>
        <end position="370"/>
    </location>
</feature>
<proteinExistence type="predicted"/>
<name>A0A157SHX5_9BORD</name>
<gene>
    <name evidence="7" type="primary">ynfM_1</name>
    <name evidence="7" type="ORF">SAMEA3906487_02043</name>
</gene>
<reference evidence="7 8" key="1">
    <citation type="submission" date="2016-04" db="EMBL/GenBank/DDBJ databases">
        <authorList>
            <consortium name="Pathogen Informatics"/>
        </authorList>
    </citation>
    <scope>NUCLEOTIDE SEQUENCE [LARGE SCALE GENOMIC DNA]</scope>
    <source>
        <strain evidence="7 8">H044680328</strain>
    </source>
</reference>
<dbReference type="InterPro" id="IPR011701">
    <property type="entry name" value="MFS"/>
</dbReference>
<dbReference type="PANTHER" id="PTHR42910:SF1">
    <property type="entry name" value="MAJOR FACILITATOR SUPERFAMILY (MFS) PROFILE DOMAIN-CONTAINING PROTEIN"/>
    <property type="match status" value="1"/>
</dbReference>
<evidence type="ECO:0000256" key="2">
    <source>
        <dbReference type="ARBA" id="ARBA00022989"/>
    </source>
</evidence>
<dbReference type="eggNOG" id="COG2814">
    <property type="taxonomic scope" value="Bacteria"/>
</dbReference>
<keyword evidence="3 5" id="KW-0472">Membrane</keyword>
<dbReference type="OrthoDB" id="9815356at2"/>
<feature type="transmembrane region" description="Helical" evidence="5">
    <location>
        <begin position="180"/>
        <end position="196"/>
    </location>
</feature>
<dbReference type="CDD" id="cd17324">
    <property type="entry name" value="MFS_NepI_like"/>
    <property type="match status" value="1"/>
</dbReference>
<dbReference type="InterPro" id="IPR036259">
    <property type="entry name" value="MFS_trans_sf"/>
</dbReference>
<keyword evidence="8" id="KW-1185">Reference proteome</keyword>
<dbReference type="KEGG" id="btrm:SAMEA390648702043"/>
<dbReference type="GO" id="GO:0022857">
    <property type="term" value="F:transmembrane transporter activity"/>
    <property type="evidence" value="ECO:0007669"/>
    <property type="project" value="InterPro"/>
</dbReference>
<feature type="transmembrane region" description="Helical" evidence="5">
    <location>
        <begin position="26"/>
        <end position="44"/>
    </location>
</feature>
<feature type="transmembrane region" description="Helical" evidence="5">
    <location>
        <begin position="233"/>
        <end position="253"/>
    </location>
</feature>
<feature type="transmembrane region" description="Helical" evidence="5">
    <location>
        <begin position="56"/>
        <end position="81"/>
    </location>
</feature>
<dbReference type="Pfam" id="PF07690">
    <property type="entry name" value="MFS_1"/>
    <property type="match status" value="1"/>
</dbReference>
<dbReference type="PANTHER" id="PTHR42910">
    <property type="entry name" value="TRANSPORTER SCO4007-RELATED"/>
    <property type="match status" value="1"/>
</dbReference>
<sequence>MSRETVASGSQPQNEARTPPGRLDTALLAAMALACGIFVSNVYYNQPLLELLHQAFPQAGGLVSVAPTATQLGFACGLFFLVPLGDRVDRRKLILGQAAALVVALIVLAATPNAWGLVLASACVGISASVAQQIVPFAAELAAPDRRGQAVGIVMSGVLCGLLLGRAVGGVVGDHWGWRATYWLGAVLTALAWLVLRVKLPHSEPQAGHGYFALMRSLIGLWRAEPLLRRATCIQAALFASFMGLWTILALHMHQAYGLGADVAGLMGVVGAAGVLMAPLAGRMADRRGPQAVIGGACLIMLLSYPVLGLWGSMAGLIAGILLLDIGEQLALISNQHVIYALQPQARSRLNTLFMSGMFVGGAAGSWVAGLSWRMGGWHAACTAGGMLVLTGLILHRSGTRGDAHDPSSPQA</sequence>
<dbReference type="Proteomes" id="UP000076825">
    <property type="component" value="Chromosome 1"/>
</dbReference>
<accession>A0A157SHX5</accession>
<dbReference type="STRING" id="123899.SAMEA3906487_02043"/>